<dbReference type="Gene3D" id="2.30.40.10">
    <property type="entry name" value="Urease, subunit C, domain 1"/>
    <property type="match status" value="1"/>
</dbReference>
<evidence type="ECO:0000259" key="4">
    <source>
        <dbReference type="Pfam" id="PF12890"/>
    </source>
</evidence>
<dbReference type="InterPro" id="IPR050138">
    <property type="entry name" value="DHOase/Allantoinase_Hydrolase"/>
</dbReference>
<dbReference type="GO" id="GO:0046872">
    <property type="term" value="F:metal ion binding"/>
    <property type="evidence" value="ECO:0007669"/>
    <property type="project" value="InterPro"/>
</dbReference>
<feature type="domain" description="Amidohydrolase 3" evidence="3">
    <location>
        <begin position="346"/>
        <end position="425"/>
    </location>
</feature>
<proteinExistence type="predicted"/>
<dbReference type="GO" id="GO:0006221">
    <property type="term" value="P:pyrimidine nucleotide biosynthetic process"/>
    <property type="evidence" value="ECO:0007669"/>
    <property type="project" value="UniProtKB-KW"/>
</dbReference>
<dbReference type="Proteomes" id="UP001176960">
    <property type="component" value="Unassembled WGS sequence"/>
</dbReference>
<dbReference type="InterPro" id="IPR013108">
    <property type="entry name" value="Amidohydro_3"/>
</dbReference>
<accession>A0AA35VAK3</accession>
<keyword evidence="6" id="KW-1185">Reference proteome</keyword>
<dbReference type="GO" id="GO:0004151">
    <property type="term" value="F:dihydroorotase activity"/>
    <property type="evidence" value="ECO:0007669"/>
    <property type="project" value="InterPro"/>
</dbReference>
<dbReference type="GO" id="GO:0005737">
    <property type="term" value="C:cytoplasm"/>
    <property type="evidence" value="ECO:0007669"/>
    <property type="project" value="TreeGrafter"/>
</dbReference>
<name>A0AA35VAK3_9PROT</name>
<dbReference type="GO" id="GO:0006145">
    <property type="term" value="P:purine nucleobase catabolic process"/>
    <property type="evidence" value="ECO:0007669"/>
    <property type="project" value="TreeGrafter"/>
</dbReference>
<gene>
    <name evidence="5" type="ORF">LMG32879_000739</name>
</gene>
<dbReference type="GO" id="GO:0004038">
    <property type="term" value="F:allantoinase activity"/>
    <property type="evidence" value="ECO:0007669"/>
    <property type="project" value="TreeGrafter"/>
</dbReference>
<dbReference type="InterPro" id="IPR004722">
    <property type="entry name" value="DHOase"/>
</dbReference>
<keyword evidence="2" id="KW-0665">Pyrimidine biosynthesis</keyword>
<dbReference type="PANTHER" id="PTHR43668">
    <property type="entry name" value="ALLANTOINASE"/>
    <property type="match status" value="1"/>
</dbReference>
<dbReference type="Gene3D" id="3.20.20.140">
    <property type="entry name" value="Metal-dependent hydrolases"/>
    <property type="match status" value="1"/>
</dbReference>
<dbReference type="SUPFAM" id="SSF51338">
    <property type="entry name" value="Composite domain of metallo-dependent hydrolases"/>
    <property type="match status" value="1"/>
</dbReference>
<dbReference type="InterPro" id="IPR011059">
    <property type="entry name" value="Metal-dep_hydrolase_composite"/>
</dbReference>
<dbReference type="PANTHER" id="PTHR43668:SF2">
    <property type="entry name" value="ALLANTOINASE"/>
    <property type="match status" value="1"/>
</dbReference>
<organism evidence="5 6">
    <name type="scientific">Brytella acorum</name>
    <dbReference type="NCBI Taxonomy" id="2959299"/>
    <lineage>
        <taxon>Bacteria</taxon>
        <taxon>Pseudomonadati</taxon>
        <taxon>Pseudomonadota</taxon>
        <taxon>Alphaproteobacteria</taxon>
        <taxon>Acetobacterales</taxon>
        <taxon>Acetobacteraceae</taxon>
        <taxon>Brytella</taxon>
    </lineage>
</organism>
<dbReference type="Pfam" id="PF12890">
    <property type="entry name" value="DHOase"/>
    <property type="match status" value="1"/>
</dbReference>
<dbReference type="NCBIfam" id="TIGR00857">
    <property type="entry name" value="pyrC_multi"/>
    <property type="match status" value="1"/>
</dbReference>
<evidence type="ECO:0000259" key="3">
    <source>
        <dbReference type="Pfam" id="PF07969"/>
    </source>
</evidence>
<sequence length="430" mass="44934">MSTILFENVRLFDPETESLTPGRLLVRDGHIAARDAVGAEGTPEGTRTIEGNGAVLTPGFVDMRVSIGEPGFEYRETIASCARAAAAGGVTTIAVLPNSRPAIDDPSLVRLLRTRGEETGLVSILPYGALTKGCDGEEMAEMAMLREAGAVAFTDGTRAIADTKRMRLLLSYAQGIDALIVQHPEDPSLARGGCATAGALATKLGLPQIPAAAEAILIARDIRLAEMTGGRLHFGHVSTSEGLDLIRRAKARGLLVTCDTAPPYFALEESAIRDYRTYAKLSPPLRAEADRQAIGMGLADGTIDAIASDHMPWDADDKRLPFAQAAAGGTGLVTLLGVTLGQVQTGALSLERALSLLTLGPARLLGSSAGTLAPGASADLCLFDPGAAWVVESGKLPGRAQNTPFDHHELRGAVLGTWKNGVPVFEAGRS</sequence>
<dbReference type="CDD" id="cd01317">
    <property type="entry name" value="DHOase_IIa"/>
    <property type="match status" value="1"/>
</dbReference>
<dbReference type="InterPro" id="IPR032466">
    <property type="entry name" value="Metal_Hydrolase"/>
</dbReference>
<dbReference type="Pfam" id="PF07969">
    <property type="entry name" value="Amidohydro_3"/>
    <property type="match status" value="1"/>
</dbReference>
<dbReference type="EMBL" id="CATKSH010000003">
    <property type="protein sequence ID" value="CAI9119913.1"/>
    <property type="molecule type" value="Genomic_DNA"/>
</dbReference>
<reference evidence="5" key="1">
    <citation type="submission" date="2023-03" db="EMBL/GenBank/DDBJ databases">
        <authorList>
            <person name="Cleenwerck I."/>
        </authorList>
    </citation>
    <scope>NUCLEOTIDE SEQUENCE</scope>
    <source>
        <strain evidence="5">LMG 32879</strain>
    </source>
</reference>
<keyword evidence="1" id="KW-0862">Zinc</keyword>
<dbReference type="SUPFAM" id="SSF51556">
    <property type="entry name" value="Metallo-dependent hydrolases"/>
    <property type="match status" value="1"/>
</dbReference>
<dbReference type="RefSeq" id="WP_289840846.1">
    <property type="nucleotide sequence ID" value="NZ_CATKSH010000003.1"/>
</dbReference>
<evidence type="ECO:0000256" key="2">
    <source>
        <dbReference type="ARBA" id="ARBA00022975"/>
    </source>
</evidence>
<evidence type="ECO:0000256" key="1">
    <source>
        <dbReference type="ARBA" id="ARBA00022833"/>
    </source>
</evidence>
<dbReference type="AlphaFoldDB" id="A0AA35VAK3"/>
<evidence type="ECO:0000313" key="5">
    <source>
        <dbReference type="EMBL" id="CAI9119913.1"/>
    </source>
</evidence>
<comment type="caution">
    <text evidence="5">The sequence shown here is derived from an EMBL/GenBank/DDBJ whole genome shotgun (WGS) entry which is preliminary data.</text>
</comment>
<evidence type="ECO:0000313" key="6">
    <source>
        <dbReference type="Proteomes" id="UP001176960"/>
    </source>
</evidence>
<feature type="domain" description="Dihydroorotase catalytic" evidence="4">
    <location>
        <begin position="53"/>
        <end position="241"/>
    </location>
</feature>
<protein>
    <submittedName>
        <fullName evidence="5">Dihydroorotase</fullName>
    </submittedName>
</protein>
<dbReference type="InterPro" id="IPR024403">
    <property type="entry name" value="DHOase_cat"/>
</dbReference>